<dbReference type="InterPro" id="IPR018392">
    <property type="entry name" value="LysM"/>
</dbReference>
<dbReference type="Proteomes" id="UP000234914">
    <property type="component" value="Unassembled WGS sequence"/>
</dbReference>
<evidence type="ECO:0000313" key="4">
    <source>
        <dbReference type="EMBL" id="PKZ68003.1"/>
    </source>
</evidence>
<feature type="domain" description="LysM" evidence="3">
    <location>
        <begin position="280"/>
        <end position="336"/>
    </location>
</feature>
<feature type="compositionally biased region" description="Low complexity" evidence="2">
    <location>
        <begin position="368"/>
        <end position="385"/>
    </location>
</feature>
<accession>A0A2I1RFU1</accession>
<name>A0A2I1RFU1_FAUOS</name>
<feature type="region of interest" description="Disordered" evidence="2">
    <location>
        <begin position="355"/>
        <end position="435"/>
    </location>
</feature>
<evidence type="ECO:0000313" key="5">
    <source>
        <dbReference type="Proteomes" id="UP000234914"/>
    </source>
</evidence>
<evidence type="ECO:0000256" key="2">
    <source>
        <dbReference type="SAM" id="MobiDB-lite"/>
    </source>
</evidence>
<dbReference type="EMBL" id="PKJS01000015">
    <property type="protein sequence ID" value="PKZ68003.1"/>
    <property type="molecule type" value="Genomic_DNA"/>
</dbReference>
<dbReference type="InterPro" id="IPR036779">
    <property type="entry name" value="LysM_dom_sf"/>
</dbReference>
<sequence>MSWQKYSVHLVLGFPLSLPIVAYAVNIGDTYVQTQQNQPLNASINVSDINPRTFSVKVAQADVYRQLGLSKDADIQIKFVPTSSNGGQIVLTSKRPINAPFTDVVLNITENGVTKTLPKTLLMPIDSAQKITTQANTTALQSPAQNIVIGSANPVQLPVMSPDSMPLQPITLPSTTINQLPNLPTTGMPAGAAPMTLASENSDYLRIQETRTVRSVQPNGTVYNPAAPQMQNPIQTNTADNQLPSPAANYGNQSLDKSKSKSKSKFKYSAKNPQIIGETTIYTLQRNDNLWTIASNIAAANRKDVDQVMKDIMAANPTAFPDNDPSKLVANTQLQIPKYNVVPSQIGIKSANKARQQYRQNKRRVVSKKSAIAAKSATKQPATPKTTKKTLKAQKTPRPYAATKKSEMTIIAPNHTNGSVQGQRSNNKVGKGMSSQVAAQVQQKRQATAQQATKVNKLNQDLVGAENRLKIQNTKLAQLEKRLKELNKK</sequence>
<organism evidence="4 5">
    <name type="scientific">Faucicola osloensis</name>
    <name type="common">Moraxella osloensis</name>
    <dbReference type="NCBI Taxonomy" id="34062"/>
    <lineage>
        <taxon>Bacteria</taxon>
        <taxon>Pseudomonadati</taxon>
        <taxon>Pseudomonadota</taxon>
        <taxon>Gammaproteobacteria</taxon>
        <taxon>Moraxellales</taxon>
        <taxon>Moraxellaceae</taxon>
        <taxon>Faucicola</taxon>
    </lineage>
</organism>
<evidence type="ECO:0000256" key="1">
    <source>
        <dbReference type="SAM" id="Coils"/>
    </source>
</evidence>
<dbReference type="Gene3D" id="3.10.350.10">
    <property type="entry name" value="LysM domain"/>
    <property type="match status" value="1"/>
</dbReference>
<dbReference type="RefSeq" id="WP_101964999.1">
    <property type="nucleotide sequence ID" value="NZ_PKJS01000015.1"/>
</dbReference>
<feature type="compositionally biased region" description="Polar residues" evidence="2">
    <location>
        <begin position="414"/>
        <end position="428"/>
    </location>
</feature>
<dbReference type="InterPro" id="IPR057840">
    <property type="entry name" value="FimV_N"/>
</dbReference>
<proteinExistence type="predicted"/>
<feature type="compositionally biased region" description="Polar residues" evidence="2">
    <location>
        <begin position="229"/>
        <end position="255"/>
    </location>
</feature>
<keyword evidence="1" id="KW-0175">Coiled coil</keyword>
<dbReference type="SMART" id="SM00257">
    <property type="entry name" value="LysM"/>
    <property type="match status" value="1"/>
</dbReference>
<dbReference type="PROSITE" id="PS51782">
    <property type="entry name" value="LYSM"/>
    <property type="match status" value="1"/>
</dbReference>
<gene>
    <name evidence="4" type="ORF">CYJ96_10575</name>
</gene>
<protein>
    <recommendedName>
        <fullName evidence="3">LysM domain-containing protein</fullName>
    </recommendedName>
</protein>
<reference evidence="4 5" key="1">
    <citation type="submission" date="2017-12" db="EMBL/GenBank/DDBJ databases">
        <title>Phylogenetic diversity of female urinary microbiome.</title>
        <authorList>
            <person name="Thomas-White K."/>
            <person name="Wolfe A.J."/>
        </authorList>
    </citation>
    <scope>NUCLEOTIDE SEQUENCE [LARGE SCALE GENOMIC DNA]</scope>
    <source>
        <strain evidence="4 5">UMB0416</strain>
    </source>
</reference>
<dbReference type="Pfam" id="PF25800">
    <property type="entry name" value="FimV_N"/>
    <property type="match status" value="1"/>
</dbReference>
<feature type="region of interest" description="Disordered" evidence="2">
    <location>
        <begin position="228"/>
        <end position="266"/>
    </location>
</feature>
<dbReference type="AlphaFoldDB" id="A0A2I1RFU1"/>
<evidence type="ECO:0000259" key="3">
    <source>
        <dbReference type="PROSITE" id="PS51782"/>
    </source>
</evidence>
<feature type="coiled-coil region" evidence="1">
    <location>
        <begin position="455"/>
        <end position="489"/>
    </location>
</feature>
<comment type="caution">
    <text evidence="4">The sequence shown here is derived from an EMBL/GenBank/DDBJ whole genome shotgun (WGS) entry which is preliminary data.</text>
</comment>